<accession>F6QAA8</accession>
<keyword evidence="7" id="KW-1185">Reference proteome</keyword>
<feature type="domain" description="CUB" evidence="5">
    <location>
        <begin position="10"/>
        <end position="153"/>
    </location>
</feature>
<proteinExistence type="predicted"/>
<keyword evidence="1" id="KW-0677">Repeat</keyword>
<evidence type="ECO:0000313" key="7">
    <source>
        <dbReference type="Proteomes" id="UP000008144"/>
    </source>
</evidence>
<dbReference type="GeneTree" id="ENSGT00390000003389"/>
<evidence type="ECO:0000256" key="3">
    <source>
        <dbReference type="PROSITE-ProRule" id="PRU00059"/>
    </source>
</evidence>
<sequence length="224" mass="25005">MVRILGIILCLGLFKGSHSQSSCSVTPDKLNITSRTGNISHPESGGLYPRNEICIWTFFGKEGYKLRLTFYYVDLNGNTTVCGDRLVLPDGKPFCESTYTKWSQVYTRTNETRCMHNSTDEIFISNTSPNPTLSFYSDSTQNGYGFQLSYSIENCIKENEATVPILKTTTGSNTKFNTRTTTTMNTTISGTVLSTISAPILPTLPSSPTLLYHYFTNSNIRLLY</sequence>
<dbReference type="CDD" id="cd00041">
    <property type="entry name" value="CUB"/>
    <property type="match status" value="1"/>
</dbReference>
<dbReference type="Ensembl" id="ENSCINT00000020453.3">
    <property type="protein sequence ID" value="ENSCINP00000020453.3"/>
    <property type="gene ID" value="ENSCING00000010275.3"/>
</dbReference>
<evidence type="ECO:0000313" key="6">
    <source>
        <dbReference type="Ensembl" id="ENSCINP00000020453.3"/>
    </source>
</evidence>
<comment type="caution">
    <text evidence="3">Lacks conserved residue(s) required for the propagation of feature annotation.</text>
</comment>
<protein>
    <recommendedName>
        <fullName evidence="5">CUB domain-containing protein</fullName>
    </recommendedName>
</protein>
<organism evidence="6 7">
    <name type="scientific">Ciona intestinalis</name>
    <name type="common">Transparent sea squirt</name>
    <name type="synonym">Ascidia intestinalis</name>
    <dbReference type="NCBI Taxonomy" id="7719"/>
    <lineage>
        <taxon>Eukaryota</taxon>
        <taxon>Metazoa</taxon>
        <taxon>Chordata</taxon>
        <taxon>Tunicata</taxon>
        <taxon>Ascidiacea</taxon>
        <taxon>Phlebobranchia</taxon>
        <taxon>Cionidae</taxon>
        <taxon>Ciona</taxon>
    </lineage>
</organism>
<feature type="chain" id="PRO_5003344682" description="CUB domain-containing protein" evidence="4">
    <location>
        <begin position="20"/>
        <end position="224"/>
    </location>
</feature>
<dbReference type="PANTHER" id="PTHR24251">
    <property type="entry name" value="OVOCHYMASE-RELATED"/>
    <property type="match status" value="1"/>
</dbReference>
<dbReference type="SMART" id="SM00042">
    <property type="entry name" value="CUB"/>
    <property type="match status" value="1"/>
</dbReference>
<dbReference type="PROSITE" id="PS01180">
    <property type="entry name" value="CUB"/>
    <property type="match status" value="1"/>
</dbReference>
<dbReference type="InterPro" id="IPR000859">
    <property type="entry name" value="CUB_dom"/>
</dbReference>
<dbReference type="HOGENOM" id="CLU_1234631_0_0_1"/>
<name>F6QAA8_CIOIN</name>
<reference evidence="6" key="4">
    <citation type="submission" date="2025-09" db="UniProtKB">
        <authorList>
            <consortium name="Ensembl"/>
        </authorList>
    </citation>
    <scope>IDENTIFICATION</scope>
</reference>
<dbReference type="InterPro" id="IPR035914">
    <property type="entry name" value="Sperma_CUB_dom_sf"/>
</dbReference>
<dbReference type="EMBL" id="EAAA01001611">
    <property type="status" value="NOT_ANNOTATED_CDS"/>
    <property type="molecule type" value="Genomic_DNA"/>
</dbReference>
<feature type="signal peptide" evidence="4">
    <location>
        <begin position="1"/>
        <end position="19"/>
    </location>
</feature>
<reference evidence="6" key="2">
    <citation type="journal article" date="2008" name="Genome Biol.">
        <title>Improved genome assembly and evidence-based global gene model set for the chordate Ciona intestinalis: new insight into intron and operon populations.</title>
        <authorList>
            <person name="Satou Y."/>
            <person name="Mineta K."/>
            <person name="Ogasawara M."/>
            <person name="Sasakura Y."/>
            <person name="Shoguchi E."/>
            <person name="Ueno K."/>
            <person name="Yamada L."/>
            <person name="Matsumoto J."/>
            <person name="Wasserscheid J."/>
            <person name="Dewar K."/>
            <person name="Wiley G.B."/>
            <person name="Macmil S.L."/>
            <person name="Roe B.A."/>
            <person name="Zeller R.W."/>
            <person name="Hastings K.E."/>
            <person name="Lemaire P."/>
            <person name="Lindquist E."/>
            <person name="Endo T."/>
            <person name="Hotta K."/>
            <person name="Inaba K."/>
        </authorList>
    </citation>
    <scope>NUCLEOTIDE SEQUENCE [LARGE SCALE GENOMIC DNA]</scope>
    <source>
        <strain evidence="6">wild type</strain>
    </source>
</reference>
<evidence type="ECO:0000256" key="4">
    <source>
        <dbReference type="SAM" id="SignalP"/>
    </source>
</evidence>
<dbReference type="Gene3D" id="2.60.120.290">
    <property type="entry name" value="Spermadhesin, CUB domain"/>
    <property type="match status" value="1"/>
</dbReference>
<evidence type="ECO:0000256" key="2">
    <source>
        <dbReference type="ARBA" id="ARBA00023157"/>
    </source>
</evidence>
<dbReference type="AlphaFoldDB" id="F6QAA8"/>
<dbReference type="SUPFAM" id="SSF49854">
    <property type="entry name" value="Spermadhesin, CUB domain"/>
    <property type="match status" value="1"/>
</dbReference>
<keyword evidence="4" id="KW-0732">Signal</keyword>
<evidence type="ECO:0000256" key="1">
    <source>
        <dbReference type="ARBA" id="ARBA00022737"/>
    </source>
</evidence>
<dbReference type="Proteomes" id="UP000008144">
    <property type="component" value="Chromosome 3"/>
</dbReference>
<evidence type="ECO:0000259" key="5">
    <source>
        <dbReference type="PROSITE" id="PS01180"/>
    </source>
</evidence>
<dbReference type="Pfam" id="PF00431">
    <property type="entry name" value="CUB"/>
    <property type="match status" value="1"/>
</dbReference>
<dbReference type="InParanoid" id="F6QAA8"/>
<keyword evidence="2" id="KW-1015">Disulfide bond</keyword>
<reference evidence="6" key="3">
    <citation type="submission" date="2025-08" db="UniProtKB">
        <authorList>
            <consortium name="Ensembl"/>
        </authorList>
    </citation>
    <scope>IDENTIFICATION</scope>
</reference>
<reference evidence="7" key="1">
    <citation type="journal article" date="2002" name="Science">
        <title>The draft genome of Ciona intestinalis: insights into chordate and vertebrate origins.</title>
        <authorList>
            <person name="Dehal P."/>
            <person name="Satou Y."/>
            <person name="Campbell R.K."/>
            <person name="Chapman J."/>
            <person name="Degnan B."/>
            <person name="De Tomaso A."/>
            <person name="Davidson B."/>
            <person name="Di Gregorio A."/>
            <person name="Gelpke M."/>
            <person name="Goodstein D.M."/>
            <person name="Harafuji N."/>
            <person name="Hastings K.E."/>
            <person name="Ho I."/>
            <person name="Hotta K."/>
            <person name="Huang W."/>
            <person name="Kawashima T."/>
            <person name="Lemaire P."/>
            <person name="Martinez D."/>
            <person name="Meinertzhagen I.A."/>
            <person name="Necula S."/>
            <person name="Nonaka M."/>
            <person name="Putnam N."/>
            <person name="Rash S."/>
            <person name="Saiga H."/>
            <person name="Satake M."/>
            <person name="Terry A."/>
            <person name="Yamada L."/>
            <person name="Wang H.G."/>
            <person name="Awazu S."/>
            <person name="Azumi K."/>
            <person name="Boore J."/>
            <person name="Branno M."/>
            <person name="Chin-Bow S."/>
            <person name="DeSantis R."/>
            <person name="Doyle S."/>
            <person name="Francino P."/>
            <person name="Keys D.N."/>
            <person name="Haga S."/>
            <person name="Hayashi H."/>
            <person name="Hino K."/>
            <person name="Imai K.S."/>
            <person name="Inaba K."/>
            <person name="Kano S."/>
            <person name="Kobayashi K."/>
            <person name="Kobayashi M."/>
            <person name="Lee B.I."/>
            <person name="Makabe K.W."/>
            <person name="Manohar C."/>
            <person name="Matassi G."/>
            <person name="Medina M."/>
            <person name="Mochizuki Y."/>
            <person name="Mount S."/>
            <person name="Morishita T."/>
            <person name="Miura S."/>
            <person name="Nakayama A."/>
            <person name="Nishizaka S."/>
            <person name="Nomoto H."/>
            <person name="Ohta F."/>
            <person name="Oishi K."/>
            <person name="Rigoutsos I."/>
            <person name="Sano M."/>
            <person name="Sasaki A."/>
            <person name="Sasakura Y."/>
            <person name="Shoguchi E."/>
            <person name="Shin-i T."/>
            <person name="Spagnuolo A."/>
            <person name="Stainier D."/>
            <person name="Suzuki M.M."/>
            <person name="Tassy O."/>
            <person name="Takatori N."/>
            <person name="Tokuoka M."/>
            <person name="Yagi K."/>
            <person name="Yoshizaki F."/>
            <person name="Wada S."/>
            <person name="Zhang C."/>
            <person name="Hyatt P.D."/>
            <person name="Larimer F."/>
            <person name="Detter C."/>
            <person name="Doggett N."/>
            <person name="Glavina T."/>
            <person name="Hawkins T."/>
            <person name="Richardson P."/>
            <person name="Lucas S."/>
            <person name="Kohara Y."/>
            <person name="Levine M."/>
            <person name="Satoh N."/>
            <person name="Rokhsar D.S."/>
        </authorList>
    </citation>
    <scope>NUCLEOTIDE SEQUENCE [LARGE SCALE GENOMIC DNA]</scope>
</reference>